<keyword evidence="8" id="KW-0997">Cell inner membrane</keyword>
<keyword evidence="10" id="KW-0175">Coiled coil</keyword>
<evidence type="ECO:0000256" key="1">
    <source>
        <dbReference type="ARBA" id="ARBA00004401"/>
    </source>
</evidence>
<name>A0A6S6UEC9_9GAMM</name>
<dbReference type="GO" id="GO:0043093">
    <property type="term" value="P:FtsZ-dependent cytokinesis"/>
    <property type="evidence" value="ECO:0007669"/>
    <property type="project" value="UniProtKB-UniRule"/>
</dbReference>
<evidence type="ECO:0000256" key="7">
    <source>
        <dbReference type="ARBA" id="ARBA00023306"/>
    </source>
</evidence>
<evidence type="ECO:0000256" key="6">
    <source>
        <dbReference type="ARBA" id="ARBA00023136"/>
    </source>
</evidence>
<dbReference type="AlphaFoldDB" id="A0A6S6UEC9"/>
<proteinExistence type="inferred from homology"/>
<evidence type="ECO:0000256" key="3">
    <source>
        <dbReference type="ARBA" id="ARBA00022618"/>
    </source>
</evidence>
<accession>A0A6S6UEC9</accession>
<reference evidence="11" key="1">
    <citation type="submission" date="2020-01" db="EMBL/GenBank/DDBJ databases">
        <authorList>
            <person name="Meier V. D."/>
            <person name="Meier V D."/>
        </authorList>
    </citation>
    <scope>NUCLEOTIDE SEQUENCE</scope>
    <source>
        <strain evidence="11">HLG_WM_MAG_09</strain>
    </source>
</reference>
<comment type="function">
    <text evidence="8">Essential cell division protein. May link together the upstream cell division proteins, which are predominantly cytoplasmic, with the downstream cell division proteins, which are predominantly periplasmic.</text>
</comment>
<protein>
    <recommendedName>
        <fullName evidence="8 9">Cell division protein FtsL</fullName>
    </recommendedName>
</protein>
<evidence type="ECO:0000256" key="10">
    <source>
        <dbReference type="SAM" id="Coils"/>
    </source>
</evidence>
<comment type="similarity">
    <text evidence="8">Belongs to the FtsL family.</text>
</comment>
<sequence>MGRWQFGGLITLYVLVVSMAILVVVNRHHARQLFVEYQQLEKERDTLNASWSRLTLERSTRLSQVHVERRAKRELNMRKPSSDNIRIIRE</sequence>
<feature type="transmembrane region" description="Helical" evidence="8">
    <location>
        <begin position="6"/>
        <end position="25"/>
    </location>
</feature>
<dbReference type="PANTHER" id="PTHR37479">
    <property type="entry name" value="CELL DIVISION PROTEIN FTSL"/>
    <property type="match status" value="1"/>
</dbReference>
<dbReference type="GO" id="GO:0032153">
    <property type="term" value="C:cell division site"/>
    <property type="evidence" value="ECO:0007669"/>
    <property type="project" value="UniProtKB-UniRule"/>
</dbReference>
<evidence type="ECO:0000256" key="4">
    <source>
        <dbReference type="ARBA" id="ARBA00022692"/>
    </source>
</evidence>
<keyword evidence="5 8" id="KW-1133">Transmembrane helix</keyword>
<gene>
    <name evidence="8" type="primary">ftsL</name>
    <name evidence="11" type="ORF">HELGO_WM24289</name>
</gene>
<feature type="coiled-coil region" evidence="10">
    <location>
        <begin position="30"/>
        <end position="57"/>
    </location>
</feature>
<keyword evidence="7 8" id="KW-0131">Cell cycle</keyword>
<evidence type="ECO:0000256" key="9">
    <source>
        <dbReference type="NCBIfam" id="TIGR02209"/>
    </source>
</evidence>
<comment type="subunit">
    <text evidence="8">Part of a complex composed of FtsB, FtsL and FtsQ.</text>
</comment>
<dbReference type="Pfam" id="PF04999">
    <property type="entry name" value="FtsL"/>
    <property type="match status" value="1"/>
</dbReference>
<dbReference type="GO" id="GO:0005886">
    <property type="term" value="C:plasma membrane"/>
    <property type="evidence" value="ECO:0007669"/>
    <property type="project" value="UniProtKB-SubCell"/>
</dbReference>
<comment type="subcellular location">
    <subcellularLocation>
        <location evidence="8">Cell inner membrane</location>
        <topology evidence="8">Single-pass type II membrane protein</topology>
    </subcellularLocation>
    <subcellularLocation>
        <location evidence="1">Cell membrane</location>
        <topology evidence="1">Single-pass type II membrane protein</topology>
    </subcellularLocation>
    <text evidence="8">Localizes to the division septum where it forms a ring structure.</text>
</comment>
<organism evidence="11">
    <name type="scientific">uncultured Thiotrichaceae bacterium</name>
    <dbReference type="NCBI Taxonomy" id="298394"/>
    <lineage>
        <taxon>Bacteria</taxon>
        <taxon>Pseudomonadati</taxon>
        <taxon>Pseudomonadota</taxon>
        <taxon>Gammaproteobacteria</taxon>
        <taxon>Thiotrichales</taxon>
        <taxon>Thiotrichaceae</taxon>
        <taxon>environmental samples</taxon>
    </lineage>
</organism>
<keyword evidence="6 8" id="KW-0472">Membrane</keyword>
<dbReference type="NCBIfam" id="TIGR02209">
    <property type="entry name" value="ftsL_broad"/>
    <property type="match status" value="1"/>
</dbReference>
<dbReference type="InterPro" id="IPR011922">
    <property type="entry name" value="Cell_div_FtsL"/>
</dbReference>
<evidence type="ECO:0000256" key="2">
    <source>
        <dbReference type="ARBA" id="ARBA00022475"/>
    </source>
</evidence>
<dbReference type="HAMAP" id="MF_00910">
    <property type="entry name" value="FtsL"/>
    <property type="match status" value="1"/>
</dbReference>
<keyword evidence="2 8" id="KW-1003">Cell membrane</keyword>
<evidence type="ECO:0000256" key="5">
    <source>
        <dbReference type="ARBA" id="ARBA00022989"/>
    </source>
</evidence>
<dbReference type="EMBL" id="CACVAT010000569">
    <property type="protein sequence ID" value="CAA6830228.1"/>
    <property type="molecule type" value="Genomic_DNA"/>
</dbReference>
<keyword evidence="3 8" id="KW-0132">Cell division</keyword>
<dbReference type="PANTHER" id="PTHR37479:SF1">
    <property type="entry name" value="CELL DIVISION PROTEIN FTSL"/>
    <property type="match status" value="1"/>
</dbReference>
<evidence type="ECO:0000256" key="8">
    <source>
        <dbReference type="HAMAP-Rule" id="MF_00910"/>
    </source>
</evidence>
<evidence type="ECO:0000313" key="11">
    <source>
        <dbReference type="EMBL" id="CAA6830228.1"/>
    </source>
</evidence>
<keyword evidence="4 8" id="KW-0812">Transmembrane</keyword>